<dbReference type="InterPro" id="IPR019587">
    <property type="entry name" value="Polyketide_cyclase/dehydratase"/>
</dbReference>
<sequence>MPTVVRTFTVTPPPERVLPYLADFAHAEEWDPGTESCTRIGAGPVEPGAQWHNVSKIMGMSTELTYTLREVTSDRVVLVGENDSAESTDTIVVVPTPEGGSEITYTADLEMKGAAKLAAPAMKLVFEKLGNDTEEQLSQVLNARG</sequence>
<evidence type="ECO:0000313" key="1">
    <source>
        <dbReference type="EMBL" id="TQJ11040.1"/>
    </source>
</evidence>
<protein>
    <submittedName>
        <fullName evidence="1">Carbon monoxide dehydrogenase subunit G</fullName>
    </submittedName>
</protein>
<dbReference type="EMBL" id="VFMN01000001">
    <property type="protein sequence ID" value="TQJ11040.1"/>
    <property type="molecule type" value="Genomic_DNA"/>
</dbReference>
<accession>A0A542E6T6</accession>
<gene>
    <name evidence="1" type="ORF">FB458_4189</name>
</gene>
<dbReference type="AlphaFoldDB" id="A0A542E6T6"/>
<dbReference type="Gene3D" id="3.30.530.20">
    <property type="match status" value="1"/>
</dbReference>
<dbReference type="InterPro" id="IPR023393">
    <property type="entry name" value="START-like_dom_sf"/>
</dbReference>
<dbReference type="Pfam" id="PF10604">
    <property type="entry name" value="Polyketide_cyc2"/>
    <property type="match status" value="1"/>
</dbReference>
<proteinExistence type="predicted"/>
<dbReference type="SUPFAM" id="SSF55961">
    <property type="entry name" value="Bet v1-like"/>
    <property type="match status" value="1"/>
</dbReference>
<reference evidence="1 2" key="1">
    <citation type="submission" date="2019-06" db="EMBL/GenBank/DDBJ databases">
        <title>Sequencing the genomes of 1000 actinobacteria strains.</title>
        <authorList>
            <person name="Klenk H.-P."/>
        </authorList>
    </citation>
    <scope>NUCLEOTIDE SEQUENCE [LARGE SCALE GENOMIC DNA]</scope>
    <source>
        <strain evidence="1 2">DSM 18607</strain>
    </source>
</reference>
<comment type="caution">
    <text evidence="1">The sequence shown here is derived from an EMBL/GenBank/DDBJ whole genome shotgun (WGS) entry which is preliminary data.</text>
</comment>
<keyword evidence="2" id="KW-1185">Reference proteome</keyword>
<evidence type="ECO:0000313" key="2">
    <source>
        <dbReference type="Proteomes" id="UP000317893"/>
    </source>
</evidence>
<dbReference type="OrthoDB" id="3371087at2"/>
<organism evidence="1 2">
    <name type="scientific">Lapillicoccus jejuensis</name>
    <dbReference type="NCBI Taxonomy" id="402171"/>
    <lineage>
        <taxon>Bacteria</taxon>
        <taxon>Bacillati</taxon>
        <taxon>Actinomycetota</taxon>
        <taxon>Actinomycetes</taxon>
        <taxon>Micrococcales</taxon>
        <taxon>Intrasporangiaceae</taxon>
        <taxon>Lapillicoccus</taxon>
    </lineage>
</organism>
<dbReference type="Proteomes" id="UP000317893">
    <property type="component" value="Unassembled WGS sequence"/>
</dbReference>
<name>A0A542E6T6_9MICO</name>
<dbReference type="RefSeq" id="WP_141850180.1">
    <property type="nucleotide sequence ID" value="NZ_BAAAPR010000018.1"/>
</dbReference>